<evidence type="ECO:0000313" key="2">
    <source>
        <dbReference type="Proteomes" id="UP001417504"/>
    </source>
</evidence>
<name>A0AAP0PTP8_9MAGN</name>
<reference evidence="1 2" key="1">
    <citation type="submission" date="2024-01" db="EMBL/GenBank/DDBJ databases">
        <title>Genome assemblies of Stephania.</title>
        <authorList>
            <person name="Yang L."/>
        </authorList>
    </citation>
    <scope>NUCLEOTIDE SEQUENCE [LARGE SCALE GENOMIC DNA]</scope>
    <source>
        <strain evidence="1">QJT</strain>
        <tissue evidence="1">Leaf</tissue>
    </source>
</reference>
<gene>
    <name evidence="1" type="ORF">Sjap_000101</name>
</gene>
<dbReference type="EMBL" id="JBBNAE010000001">
    <property type="protein sequence ID" value="KAK9152621.1"/>
    <property type="molecule type" value="Genomic_DNA"/>
</dbReference>
<accession>A0AAP0PTP8</accession>
<evidence type="ECO:0000313" key="1">
    <source>
        <dbReference type="EMBL" id="KAK9152621.1"/>
    </source>
</evidence>
<organism evidence="1 2">
    <name type="scientific">Stephania japonica</name>
    <dbReference type="NCBI Taxonomy" id="461633"/>
    <lineage>
        <taxon>Eukaryota</taxon>
        <taxon>Viridiplantae</taxon>
        <taxon>Streptophyta</taxon>
        <taxon>Embryophyta</taxon>
        <taxon>Tracheophyta</taxon>
        <taxon>Spermatophyta</taxon>
        <taxon>Magnoliopsida</taxon>
        <taxon>Ranunculales</taxon>
        <taxon>Menispermaceae</taxon>
        <taxon>Menispermoideae</taxon>
        <taxon>Cissampelideae</taxon>
        <taxon>Stephania</taxon>
    </lineage>
</organism>
<comment type="caution">
    <text evidence="1">The sequence shown here is derived from an EMBL/GenBank/DDBJ whole genome shotgun (WGS) entry which is preliminary data.</text>
</comment>
<keyword evidence="2" id="KW-1185">Reference proteome</keyword>
<dbReference type="Proteomes" id="UP001417504">
    <property type="component" value="Unassembled WGS sequence"/>
</dbReference>
<protein>
    <submittedName>
        <fullName evidence="1">Uncharacterized protein</fullName>
    </submittedName>
</protein>
<dbReference type="AlphaFoldDB" id="A0AAP0PTP8"/>
<sequence length="108" mass="11997">MLGSFGCFGGVRLITMSRGVWDSLETRRHELGCRKTSKTHSESDVARDVVEPVSHGISHDIQNREVGKTRALYDAARDFPHGMSHDVWKSASLGFHILNDAAEFLVTT</sequence>
<proteinExistence type="predicted"/>